<dbReference type="SUPFAM" id="SSF48403">
    <property type="entry name" value="Ankyrin repeat"/>
    <property type="match status" value="1"/>
</dbReference>
<accession>A0ABQ6Z9N7</accession>
<evidence type="ECO:0000256" key="2">
    <source>
        <dbReference type="ARBA" id="ARBA00023043"/>
    </source>
</evidence>
<dbReference type="RefSeq" id="WP_162409458.1">
    <property type="nucleotide sequence ID" value="NZ_PDWN01000004.1"/>
</dbReference>
<feature type="repeat" description="ANK" evidence="3">
    <location>
        <begin position="104"/>
        <end position="136"/>
    </location>
</feature>
<dbReference type="Proteomes" id="UP000788419">
    <property type="component" value="Unassembled WGS sequence"/>
</dbReference>
<dbReference type="PROSITE" id="PS50088">
    <property type="entry name" value="ANK_REPEAT"/>
    <property type="match status" value="3"/>
</dbReference>
<dbReference type="SMART" id="SM00248">
    <property type="entry name" value="ANK"/>
    <property type="match status" value="4"/>
</dbReference>
<evidence type="ECO:0008006" key="6">
    <source>
        <dbReference type="Google" id="ProtNLM"/>
    </source>
</evidence>
<feature type="repeat" description="ANK" evidence="3">
    <location>
        <begin position="176"/>
        <end position="208"/>
    </location>
</feature>
<dbReference type="Pfam" id="PF12796">
    <property type="entry name" value="Ank_2"/>
    <property type="match status" value="1"/>
</dbReference>
<name>A0ABQ6Z9N7_9GAMM</name>
<evidence type="ECO:0000313" key="4">
    <source>
        <dbReference type="EMBL" id="KAF1696041.1"/>
    </source>
</evidence>
<keyword evidence="5" id="KW-1185">Reference proteome</keyword>
<reference evidence="4 5" key="1">
    <citation type="submission" date="2017-10" db="EMBL/GenBank/DDBJ databases">
        <title>Whole genome sequencing of members of genus Pseudoxanthomonas.</title>
        <authorList>
            <person name="Kumar S."/>
            <person name="Bansal K."/>
            <person name="Kaur A."/>
            <person name="Patil P."/>
            <person name="Sharma S."/>
            <person name="Patil P.B."/>
        </authorList>
    </citation>
    <scope>NUCLEOTIDE SEQUENCE [LARGE SCALE GENOMIC DNA]</scope>
    <source>
        <strain evidence="4 5">DSM 17801</strain>
    </source>
</reference>
<evidence type="ECO:0000256" key="3">
    <source>
        <dbReference type="PROSITE-ProRule" id="PRU00023"/>
    </source>
</evidence>
<proteinExistence type="predicted"/>
<comment type="caution">
    <text evidence="4">The sequence shown here is derived from an EMBL/GenBank/DDBJ whole genome shotgun (WGS) entry which is preliminary data.</text>
</comment>
<dbReference type="InterPro" id="IPR050776">
    <property type="entry name" value="Ank_Repeat/CDKN_Inhibitor"/>
</dbReference>
<dbReference type="InterPro" id="IPR036770">
    <property type="entry name" value="Ankyrin_rpt-contain_sf"/>
</dbReference>
<dbReference type="PANTHER" id="PTHR24201:SF15">
    <property type="entry name" value="ANKYRIN REPEAT DOMAIN-CONTAINING PROTEIN 66"/>
    <property type="match status" value="1"/>
</dbReference>
<protein>
    <recommendedName>
        <fullName evidence="6">Ankyrin repeat domain-containing protein</fullName>
    </recommendedName>
</protein>
<sequence>MTLFTPNGQLLPLAQFRDALAQGADPNALWLGDTAHEGTKLPLLEAAQRHIHHLRYLLVHPRIRTDVVDRDGASALIVALKYNHTQAIHVLITAGVSVDQADRYGTAPLHYAVHTDGAGPLRQLLSAGANPNVQGPYGRTPLAELLMEHSSQHATIEMKARVLLSKGANPNLRDSNGRTALHAAAVSGYYHVVDALLEFGANPDLRSNDGLTPLDEAQSCRVSEPFLEPYLRVAHRLAQHNRERLTKLVQSVVDRGNLDVSRRI</sequence>
<keyword evidence="2 3" id="KW-0040">ANK repeat</keyword>
<keyword evidence="1" id="KW-0677">Repeat</keyword>
<dbReference type="PANTHER" id="PTHR24201">
    <property type="entry name" value="ANK_REP_REGION DOMAIN-CONTAINING PROTEIN"/>
    <property type="match status" value="1"/>
</dbReference>
<feature type="repeat" description="ANK" evidence="3">
    <location>
        <begin position="71"/>
        <end position="103"/>
    </location>
</feature>
<organism evidence="4 5">
    <name type="scientific">Pseudoxanthomonas daejeonensis</name>
    <dbReference type="NCBI Taxonomy" id="266062"/>
    <lineage>
        <taxon>Bacteria</taxon>
        <taxon>Pseudomonadati</taxon>
        <taxon>Pseudomonadota</taxon>
        <taxon>Gammaproteobacteria</taxon>
        <taxon>Lysobacterales</taxon>
        <taxon>Lysobacteraceae</taxon>
        <taxon>Pseudoxanthomonas</taxon>
    </lineage>
</organism>
<evidence type="ECO:0000313" key="5">
    <source>
        <dbReference type="Proteomes" id="UP000788419"/>
    </source>
</evidence>
<dbReference type="PROSITE" id="PS50297">
    <property type="entry name" value="ANK_REP_REGION"/>
    <property type="match status" value="3"/>
</dbReference>
<dbReference type="Gene3D" id="1.25.40.20">
    <property type="entry name" value="Ankyrin repeat-containing domain"/>
    <property type="match status" value="2"/>
</dbReference>
<gene>
    <name evidence="4" type="ORF">CSC65_05960</name>
</gene>
<dbReference type="EMBL" id="PDWN01000004">
    <property type="protein sequence ID" value="KAF1696041.1"/>
    <property type="molecule type" value="Genomic_DNA"/>
</dbReference>
<evidence type="ECO:0000256" key="1">
    <source>
        <dbReference type="ARBA" id="ARBA00022737"/>
    </source>
</evidence>
<dbReference type="InterPro" id="IPR002110">
    <property type="entry name" value="Ankyrin_rpt"/>
</dbReference>